<name>A0A2M9ASL5_9BACT</name>
<dbReference type="InterPro" id="IPR029045">
    <property type="entry name" value="ClpP/crotonase-like_dom_sf"/>
</dbReference>
<evidence type="ECO:0000313" key="3">
    <source>
        <dbReference type="EMBL" id="PJJ48684.1"/>
    </source>
</evidence>
<dbReference type="EMBL" id="PGFA01000004">
    <property type="protein sequence ID" value="PJJ48684.1"/>
    <property type="molecule type" value="Genomic_DNA"/>
</dbReference>
<dbReference type="RefSeq" id="WP_100338614.1">
    <property type="nucleotide sequence ID" value="NZ_PGFA01000004.1"/>
</dbReference>
<gene>
    <name evidence="3" type="ORF">CLV45_4394</name>
</gene>
<dbReference type="Gene3D" id="3.90.226.10">
    <property type="entry name" value="2-enoyl-CoA Hydratase, Chain A, domain 1"/>
    <property type="match status" value="2"/>
</dbReference>
<organism evidence="3 4">
    <name type="scientific">Hymenobacter chitinivorans DSM 11115</name>
    <dbReference type="NCBI Taxonomy" id="1121954"/>
    <lineage>
        <taxon>Bacteria</taxon>
        <taxon>Pseudomonadati</taxon>
        <taxon>Bacteroidota</taxon>
        <taxon>Cytophagia</taxon>
        <taxon>Cytophagales</taxon>
        <taxon>Hymenobacteraceae</taxon>
        <taxon>Hymenobacter</taxon>
    </lineage>
</organism>
<feature type="chain" id="PRO_5014618016" evidence="1">
    <location>
        <begin position="23"/>
        <end position="444"/>
    </location>
</feature>
<dbReference type="GO" id="GO:0008236">
    <property type="term" value="F:serine-type peptidase activity"/>
    <property type="evidence" value="ECO:0007669"/>
    <property type="project" value="InterPro"/>
</dbReference>
<evidence type="ECO:0000313" key="4">
    <source>
        <dbReference type="Proteomes" id="UP000228535"/>
    </source>
</evidence>
<dbReference type="AlphaFoldDB" id="A0A2M9ASL5"/>
<comment type="caution">
    <text evidence="3">The sequence shown here is derived from an EMBL/GenBank/DDBJ whole genome shotgun (WGS) entry which is preliminary data.</text>
</comment>
<sequence length="444" mass="49579">MKRFYLACLLLVGLLLGRPAAAQQPTLSAAQWRQDLQVALDTFLVRDQSFSPAARATFRRRITALQDSVGVKSTPEMLVGLARAVAGAGNAHTRLYLLRNRSELRRYPIRVWWFKEGLYVVKATPEYADLLGAKILRLGQHTPEAARQAVAPLYAGNAGWAAYMSTYTLTSPETLAGLQLVGADGQLTVTCQTRQGHRLVRTLEPMAFQKTPPPTEAWWDLAPTHPGRGAAWRSALPTDTAQLPLYLRRPQQYYWARYLAPEQLLYLQYNRAGNMPQGESLADFGRRFLTTLQQQRVRKVVVDLRFNTGGNLQTAERLMQQLDSVARRRQAQVYVITGAATFSAGLFHAAQLRQLAQATIVGEPAGDELDFWAEGGNVLLPNSGLTLHYADRFHSYSPVPHPEWAPLLYMDLAVASLQPQLRAPLTWRAYQAGQDPALEAIIRH</sequence>
<dbReference type="Proteomes" id="UP000228535">
    <property type="component" value="Unassembled WGS sequence"/>
</dbReference>
<evidence type="ECO:0000256" key="1">
    <source>
        <dbReference type="SAM" id="SignalP"/>
    </source>
</evidence>
<dbReference type="OrthoDB" id="5480566at2"/>
<feature type="domain" description="Tail specific protease" evidence="2">
    <location>
        <begin position="286"/>
        <end position="320"/>
    </location>
</feature>
<accession>A0A2M9ASL5</accession>
<keyword evidence="4" id="KW-1185">Reference proteome</keyword>
<feature type="signal peptide" evidence="1">
    <location>
        <begin position="1"/>
        <end position="22"/>
    </location>
</feature>
<proteinExistence type="predicted"/>
<dbReference type="InterPro" id="IPR005151">
    <property type="entry name" value="Tail-specific_protease"/>
</dbReference>
<keyword evidence="1" id="KW-0732">Signal</keyword>
<dbReference type="SUPFAM" id="SSF52096">
    <property type="entry name" value="ClpP/crotonase"/>
    <property type="match status" value="1"/>
</dbReference>
<dbReference type="Pfam" id="PF03572">
    <property type="entry name" value="Peptidase_S41"/>
    <property type="match status" value="1"/>
</dbReference>
<evidence type="ECO:0000259" key="2">
    <source>
        <dbReference type="Pfam" id="PF03572"/>
    </source>
</evidence>
<dbReference type="GO" id="GO:0006508">
    <property type="term" value="P:proteolysis"/>
    <property type="evidence" value="ECO:0007669"/>
    <property type="project" value="InterPro"/>
</dbReference>
<protein>
    <submittedName>
        <fullName evidence="3">Peptidase S41-like protein</fullName>
    </submittedName>
</protein>
<reference evidence="3 4" key="1">
    <citation type="submission" date="2017-11" db="EMBL/GenBank/DDBJ databases">
        <title>Genomic Encyclopedia of Archaeal and Bacterial Type Strains, Phase II (KMG-II): From Individual Species to Whole Genera.</title>
        <authorList>
            <person name="Goeker M."/>
        </authorList>
    </citation>
    <scope>NUCLEOTIDE SEQUENCE [LARGE SCALE GENOMIC DNA]</scope>
    <source>
        <strain evidence="3 4">DSM 11115</strain>
    </source>
</reference>